<proteinExistence type="inferred from homology"/>
<feature type="transmembrane region" description="Helical" evidence="7">
    <location>
        <begin position="371"/>
        <end position="395"/>
    </location>
</feature>
<feature type="region of interest" description="Disordered" evidence="6">
    <location>
        <begin position="638"/>
        <end position="660"/>
    </location>
</feature>
<dbReference type="InterPro" id="IPR030184">
    <property type="entry name" value="WAT1-related"/>
</dbReference>
<evidence type="ECO:0000313" key="9">
    <source>
        <dbReference type="EMBL" id="KAK4775492.1"/>
    </source>
</evidence>
<comment type="similarity">
    <text evidence="2">Belongs to the drug/metabolite transporter (DMT) superfamily. Plant drug/metabolite exporter (P-DME) (TC 2.A.7.4) family.</text>
</comment>
<feature type="compositionally biased region" description="Basic and acidic residues" evidence="6">
    <location>
        <begin position="26"/>
        <end position="39"/>
    </location>
</feature>
<comment type="subcellular location">
    <subcellularLocation>
        <location evidence="1">Membrane</location>
        <topology evidence="1">Multi-pass membrane protein</topology>
    </subcellularLocation>
</comment>
<keyword evidence="10" id="KW-1185">Reference proteome</keyword>
<dbReference type="SUPFAM" id="SSF81606">
    <property type="entry name" value="PP2C-like"/>
    <property type="match status" value="1"/>
</dbReference>
<dbReference type="GO" id="GO:0022857">
    <property type="term" value="F:transmembrane transporter activity"/>
    <property type="evidence" value="ECO:0007669"/>
    <property type="project" value="InterPro"/>
</dbReference>
<dbReference type="AlphaFoldDB" id="A0AAN7L6N9"/>
<dbReference type="Gene3D" id="3.60.40.10">
    <property type="entry name" value="PPM-type phosphatase domain"/>
    <property type="match status" value="1"/>
</dbReference>
<dbReference type="InterPro" id="IPR000620">
    <property type="entry name" value="EamA_dom"/>
</dbReference>
<evidence type="ECO:0000256" key="1">
    <source>
        <dbReference type="ARBA" id="ARBA00004141"/>
    </source>
</evidence>
<evidence type="ECO:0000256" key="2">
    <source>
        <dbReference type="ARBA" id="ARBA00007635"/>
    </source>
</evidence>
<reference evidence="9 10" key="1">
    <citation type="journal article" date="2023" name="Hortic Res">
        <title>Pangenome of water caltrop reveals structural variations and asymmetric subgenome divergence after allopolyploidization.</title>
        <authorList>
            <person name="Zhang X."/>
            <person name="Chen Y."/>
            <person name="Wang L."/>
            <person name="Yuan Y."/>
            <person name="Fang M."/>
            <person name="Shi L."/>
            <person name="Lu R."/>
            <person name="Comes H.P."/>
            <person name="Ma Y."/>
            <person name="Chen Y."/>
            <person name="Huang G."/>
            <person name="Zhou Y."/>
            <person name="Zheng Z."/>
            <person name="Qiu Y."/>
        </authorList>
    </citation>
    <scope>NUCLEOTIDE SEQUENCE [LARGE SCALE GENOMIC DNA]</scope>
    <source>
        <tissue evidence="9">Roots</tissue>
    </source>
</reference>
<dbReference type="InterPro" id="IPR001932">
    <property type="entry name" value="PPM-type_phosphatase-like_dom"/>
</dbReference>
<dbReference type="CDD" id="cd00143">
    <property type="entry name" value="PP2Cc"/>
    <property type="match status" value="1"/>
</dbReference>
<protein>
    <recommendedName>
        <fullName evidence="8">PPM-type phosphatase domain-containing protein</fullName>
    </recommendedName>
</protein>
<feature type="region of interest" description="Disordered" evidence="6">
    <location>
        <begin position="1"/>
        <end position="55"/>
    </location>
</feature>
<feature type="transmembrane region" description="Helical" evidence="7">
    <location>
        <begin position="401"/>
        <end position="420"/>
    </location>
</feature>
<dbReference type="SUPFAM" id="SSF103481">
    <property type="entry name" value="Multidrug resistance efflux transporter EmrE"/>
    <property type="match status" value="2"/>
</dbReference>
<accession>A0AAN7L6N9</accession>
<dbReference type="InterPro" id="IPR036457">
    <property type="entry name" value="PPM-type-like_dom_sf"/>
</dbReference>
<comment type="caution">
    <text evidence="9">The sequence shown here is derived from an EMBL/GenBank/DDBJ whole genome shotgun (WGS) entry which is preliminary data.</text>
</comment>
<keyword evidence="5 7" id="KW-0472">Membrane</keyword>
<dbReference type="PROSITE" id="PS51746">
    <property type="entry name" value="PPM_2"/>
    <property type="match status" value="1"/>
</dbReference>
<feature type="transmembrane region" description="Helical" evidence="7">
    <location>
        <begin position="478"/>
        <end position="498"/>
    </location>
</feature>
<feature type="transmembrane region" description="Helical" evidence="7">
    <location>
        <begin position="432"/>
        <end position="452"/>
    </location>
</feature>
<evidence type="ECO:0000256" key="3">
    <source>
        <dbReference type="ARBA" id="ARBA00022692"/>
    </source>
</evidence>
<name>A0AAN7L6N9_9MYRT</name>
<gene>
    <name evidence="9" type="ORF">SAY87_023453</name>
</gene>
<evidence type="ECO:0000256" key="5">
    <source>
        <dbReference type="ARBA" id="ARBA00023136"/>
    </source>
</evidence>
<dbReference type="EMBL" id="JAXIOK010000003">
    <property type="protein sequence ID" value="KAK4775492.1"/>
    <property type="molecule type" value="Genomic_DNA"/>
</dbReference>
<evidence type="ECO:0000259" key="8">
    <source>
        <dbReference type="PROSITE" id="PS51746"/>
    </source>
</evidence>
<sequence length="660" mass="71798">MSQTAGSGDEVRKAGANPKRVGGCFDGHDSVSKRPRTADEASGSDNAEVKKEKQFSIEADAAEDKGSRHSMEDAWVVLLGVGSPGKLRCAHFAVYDGHGGRLAAEHAQKNLHSNVLSAGLPRELMDVKAAKKAILDGFKKTDETLLQESTSGGWQDGATAVCVWVLENTVFVANIGDAKAVLARSTVDDGESHMKAIVLTREHKAIYPQERARIQKAGGSVSSNGRLQGRLEVSRAFGDRQFKKVGVIATPDIHSFNLTGREHFIILGCDGLWGVFGPSDAVEFVHKLLKEGLTVAAVSRRLVKEAVRERRCKDNCTAIVITFTAKQSLALNIGVSKVVFPVYRNIIALLFLGPAAYFLEKNERPPLTFSLLVQFFLLALLGITANQGFYFLGLYYASPTFASAMQNSVPAITFLMASVLRLEQVHITRRDGLAKVAGTIASVGGATIMTLFQGPLLHQNQARGNTGEEIDITKSQNWTLGCVYLVGHCLSWAGWMVLQAPVLKKYPAKLTFTSFSCFFGLLQFLVIAAFMETDFEHWKIQSAEEILTILYAGIVASGVVISIQTWCIHKGGPVFVAIFQPVQTVLVAAMAIIIFGDHLYSGRILGAILITIGLYAVLWGKSREKILEDQEKQGTLTKHLLEDEKTSREKGNGPLPLDIP</sequence>
<feature type="transmembrane region" description="Helical" evidence="7">
    <location>
        <begin position="574"/>
        <end position="594"/>
    </location>
</feature>
<evidence type="ECO:0000313" key="10">
    <source>
        <dbReference type="Proteomes" id="UP001345219"/>
    </source>
</evidence>
<feature type="domain" description="PPM-type phosphatase" evidence="8">
    <location>
        <begin position="58"/>
        <end position="323"/>
    </location>
</feature>
<dbReference type="SMART" id="SM00332">
    <property type="entry name" value="PP2Cc"/>
    <property type="match status" value="1"/>
</dbReference>
<dbReference type="Pfam" id="PF00481">
    <property type="entry name" value="PP2C"/>
    <property type="match status" value="1"/>
</dbReference>
<feature type="transmembrane region" description="Helical" evidence="7">
    <location>
        <begin position="510"/>
        <end position="531"/>
    </location>
</feature>
<organism evidence="9 10">
    <name type="scientific">Trapa incisa</name>
    <dbReference type="NCBI Taxonomy" id="236973"/>
    <lineage>
        <taxon>Eukaryota</taxon>
        <taxon>Viridiplantae</taxon>
        <taxon>Streptophyta</taxon>
        <taxon>Embryophyta</taxon>
        <taxon>Tracheophyta</taxon>
        <taxon>Spermatophyta</taxon>
        <taxon>Magnoliopsida</taxon>
        <taxon>eudicotyledons</taxon>
        <taxon>Gunneridae</taxon>
        <taxon>Pentapetalae</taxon>
        <taxon>rosids</taxon>
        <taxon>malvids</taxon>
        <taxon>Myrtales</taxon>
        <taxon>Lythraceae</taxon>
        <taxon>Trapa</taxon>
    </lineage>
</organism>
<feature type="transmembrane region" description="Helical" evidence="7">
    <location>
        <begin position="342"/>
        <end position="359"/>
    </location>
</feature>
<keyword evidence="3 7" id="KW-0812">Transmembrane</keyword>
<evidence type="ECO:0000256" key="7">
    <source>
        <dbReference type="SAM" id="Phobius"/>
    </source>
</evidence>
<dbReference type="InterPro" id="IPR037185">
    <property type="entry name" value="EmrE-like"/>
</dbReference>
<feature type="transmembrane region" description="Helical" evidence="7">
    <location>
        <begin position="546"/>
        <end position="567"/>
    </location>
</feature>
<dbReference type="Proteomes" id="UP001345219">
    <property type="component" value="Chromosome 18"/>
</dbReference>
<dbReference type="GO" id="GO:0016020">
    <property type="term" value="C:membrane"/>
    <property type="evidence" value="ECO:0007669"/>
    <property type="project" value="UniProtKB-SubCell"/>
</dbReference>
<keyword evidence="4 7" id="KW-1133">Transmembrane helix</keyword>
<dbReference type="PANTHER" id="PTHR31218">
    <property type="entry name" value="WAT1-RELATED PROTEIN"/>
    <property type="match status" value="1"/>
</dbReference>
<evidence type="ECO:0000256" key="6">
    <source>
        <dbReference type="SAM" id="MobiDB-lite"/>
    </source>
</evidence>
<feature type="compositionally biased region" description="Basic and acidic residues" evidence="6">
    <location>
        <begin position="639"/>
        <end position="651"/>
    </location>
</feature>
<feature type="transmembrane region" description="Helical" evidence="7">
    <location>
        <begin position="600"/>
        <end position="618"/>
    </location>
</feature>
<evidence type="ECO:0000256" key="4">
    <source>
        <dbReference type="ARBA" id="ARBA00022989"/>
    </source>
</evidence>
<dbReference type="Pfam" id="PF00892">
    <property type="entry name" value="EamA"/>
    <property type="match status" value="2"/>
</dbReference>